<evidence type="ECO:0000313" key="7">
    <source>
        <dbReference type="Proteomes" id="UP000626109"/>
    </source>
</evidence>
<dbReference type="PANTHER" id="PTHR43394:SF5">
    <property type="entry name" value="ABC TRANSPORTER B FAMILY"/>
    <property type="match status" value="1"/>
</dbReference>
<dbReference type="PANTHER" id="PTHR43394">
    <property type="entry name" value="ATP-DEPENDENT PERMEASE MDL1, MITOCHONDRIAL"/>
    <property type="match status" value="1"/>
</dbReference>
<comment type="subcellular location">
    <subcellularLocation>
        <location evidence="1">Membrane</location>
        <topology evidence="1">Multi-pass membrane protein</topology>
    </subcellularLocation>
</comment>
<evidence type="ECO:0000259" key="5">
    <source>
        <dbReference type="PROSITE" id="PS50929"/>
    </source>
</evidence>
<dbReference type="Proteomes" id="UP000626109">
    <property type="component" value="Unassembled WGS sequence"/>
</dbReference>
<keyword evidence="3" id="KW-1133">Transmembrane helix</keyword>
<protein>
    <recommendedName>
        <fullName evidence="5">ABC transmembrane type-1 domain-containing protein</fullName>
    </recommendedName>
</protein>
<keyword evidence="2" id="KW-0812">Transmembrane</keyword>
<dbReference type="GO" id="GO:0005743">
    <property type="term" value="C:mitochondrial inner membrane"/>
    <property type="evidence" value="ECO:0007669"/>
    <property type="project" value="TreeGrafter"/>
</dbReference>
<feature type="non-terminal residue" evidence="6">
    <location>
        <position position="1"/>
    </location>
</feature>
<evidence type="ECO:0000256" key="1">
    <source>
        <dbReference type="ARBA" id="ARBA00004141"/>
    </source>
</evidence>
<feature type="domain" description="ABC transmembrane type-1" evidence="5">
    <location>
        <begin position="1"/>
        <end position="186"/>
    </location>
</feature>
<dbReference type="InterPro" id="IPR011527">
    <property type="entry name" value="ABC1_TM_dom"/>
</dbReference>
<name>A0A813IYS5_POLGL</name>
<evidence type="ECO:0000256" key="4">
    <source>
        <dbReference type="ARBA" id="ARBA00023136"/>
    </source>
</evidence>
<evidence type="ECO:0000313" key="6">
    <source>
        <dbReference type="EMBL" id="CAE8658355.1"/>
    </source>
</evidence>
<reference evidence="6" key="1">
    <citation type="submission" date="2021-02" db="EMBL/GenBank/DDBJ databases">
        <authorList>
            <person name="Dougan E. K."/>
            <person name="Rhodes N."/>
            <person name="Thang M."/>
            <person name="Chan C."/>
        </authorList>
    </citation>
    <scope>NUCLEOTIDE SEQUENCE</scope>
</reference>
<dbReference type="PROSITE" id="PS50929">
    <property type="entry name" value="ABC_TM1F"/>
    <property type="match status" value="1"/>
</dbReference>
<dbReference type="AlphaFoldDB" id="A0A813IYS5"/>
<keyword evidence="4" id="KW-0472">Membrane</keyword>
<evidence type="ECO:0000256" key="2">
    <source>
        <dbReference type="ARBA" id="ARBA00022692"/>
    </source>
</evidence>
<dbReference type="InterPro" id="IPR039421">
    <property type="entry name" value="Type_1_exporter"/>
</dbReference>
<feature type="non-terminal residue" evidence="6">
    <location>
        <position position="186"/>
    </location>
</feature>
<dbReference type="SUPFAM" id="SSF90123">
    <property type="entry name" value="ABC transporter transmembrane region"/>
    <property type="match status" value="1"/>
</dbReference>
<dbReference type="Pfam" id="PF00664">
    <property type="entry name" value="ABC_membrane"/>
    <property type="match status" value="1"/>
</dbReference>
<evidence type="ECO:0000256" key="3">
    <source>
        <dbReference type="ARBA" id="ARBA00022989"/>
    </source>
</evidence>
<comment type="caution">
    <text evidence="6">The sequence shown here is derived from an EMBL/GenBank/DDBJ whole genome shotgun (WGS) entry which is preliminary data.</text>
</comment>
<dbReference type="EMBL" id="CAJNNW010016028">
    <property type="protein sequence ID" value="CAE8658355.1"/>
    <property type="molecule type" value="Genomic_DNA"/>
</dbReference>
<dbReference type="Gene3D" id="1.20.1560.10">
    <property type="entry name" value="ABC transporter type 1, transmembrane domain"/>
    <property type="match status" value="1"/>
</dbReference>
<organism evidence="6 7">
    <name type="scientific">Polarella glacialis</name>
    <name type="common">Dinoflagellate</name>
    <dbReference type="NCBI Taxonomy" id="89957"/>
    <lineage>
        <taxon>Eukaryota</taxon>
        <taxon>Sar</taxon>
        <taxon>Alveolata</taxon>
        <taxon>Dinophyceae</taxon>
        <taxon>Suessiales</taxon>
        <taxon>Suessiaceae</taxon>
        <taxon>Polarella</taxon>
    </lineage>
</organism>
<dbReference type="GO" id="GO:0090374">
    <property type="term" value="P:oligopeptide export from mitochondrion"/>
    <property type="evidence" value="ECO:0007669"/>
    <property type="project" value="TreeGrafter"/>
</dbReference>
<proteinExistence type="predicted"/>
<dbReference type="GO" id="GO:0015421">
    <property type="term" value="F:ABC-type oligopeptide transporter activity"/>
    <property type="evidence" value="ECO:0007669"/>
    <property type="project" value="TreeGrafter"/>
</dbReference>
<sequence length="186" mass="20436">AIFCLVITQGLQIWAPKVQGNIFDGIIGYLKDPEKSDGRQAFEKAMVTYLIVNVLQGAFSGLKALAQELVMRRIACIVRLKLFASVIQMDISFFDAMHTGQLTSRLTNDASQMVQPLGTLMNDLLANLLLLVGGMAMAFTTSWKLSILALTIVPPITYCYRAYAKWGRGVNRSIYCAFGEANSTAT</sequence>
<accession>A0A813IYS5</accession>
<gene>
    <name evidence="6" type="ORF">PGLA2088_LOCUS13403</name>
</gene>
<dbReference type="InterPro" id="IPR036640">
    <property type="entry name" value="ABC1_TM_sf"/>
</dbReference>
<dbReference type="GO" id="GO:0005524">
    <property type="term" value="F:ATP binding"/>
    <property type="evidence" value="ECO:0007669"/>
    <property type="project" value="InterPro"/>
</dbReference>